<dbReference type="PANTHER" id="PTHR10177">
    <property type="entry name" value="CYCLINS"/>
    <property type="match status" value="1"/>
</dbReference>
<reference evidence="7 8" key="1">
    <citation type="submission" date="2023-09" db="EMBL/GenBank/DDBJ databases">
        <title>Nesidiocoris tenuis whole genome shotgun sequence.</title>
        <authorList>
            <person name="Shibata T."/>
            <person name="Shimoda M."/>
            <person name="Kobayashi T."/>
            <person name="Uehara T."/>
        </authorList>
    </citation>
    <scope>NUCLEOTIDE SEQUENCE [LARGE SCALE GENOMIC DNA]</scope>
    <source>
        <strain evidence="7 8">Japan</strain>
    </source>
</reference>
<keyword evidence="1" id="KW-0132">Cell division</keyword>
<dbReference type="EMBL" id="AP028921">
    <property type="protein sequence ID" value="BET01553.1"/>
    <property type="molecule type" value="Genomic_DNA"/>
</dbReference>
<gene>
    <name evidence="7" type="ORF">NTJ_14369</name>
</gene>
<keyword evidence="2 4" id="KW-0195">Cyclin</keyword>
<keyword evidence="3" id="KW-0131">Cell cycle</keyword>
<feature type="domain" description="Cyclin-like" evidence="5">
    <location>
        <begin position="46"/>
        <end position="154"/>
    </location>
</feature>
<dbReference type="PIRSF" id="PIRSF001771">
    <property type="entry name" value="Cyclin_A_B_D_E"/>
    <property type="match status" value="1"/>
</dbReference>
<dbReference type="SMART" id="SM01332">
    <property type="entry name" value="Cyclin_C"/>
    <property type="match status" value="1"/>
</dbReference>
<dbReference type="SUPFAM" id="SSF47954">
    <property type="entry name" value="Cyclin-like"/>
    <property type="match status" value="2"/>
</dbReference>
<dbReference type="InterPro" id="IPR036915">
    <property type="entry name" value="Cyclin-like_sf"/>
</dbReference>
<organism evidence="7 8">
    <name type="scientific">Nesidiocoris tenuis</name>
    <dbReference type="NCBI Taxonomy" id="355587"/>
    <lineage>
        <taxon>Eukaryota</taxon>
        <taxon>Metazoa</taxon>
        <taxon>Ecdysozoa</taxon>
        <taxon>Arthropoda</taxon>
        <taxon>Hexapoda</taxon>
        <taxon>Insecta</taxon>
        <taxon>Pterygota</taxon>
        <taxon>Neoptera</taxon>
        <taxon>Paraneoptera</taxon>
        <taxon>Hemiptera</taxon>
        <taxon>Heteroptera</taxon>
        <taxon>Panheteroptera</taxon>
        <taxon>Cimicomorpha</taxon>
        <taxon>Miridae</taxon>
        <taxon>Dicyphina</taxon>
        <taxon>Nesidiocoris</taxon>
    </lineage>
</organism>
<dbReference type="CDD" id="cd20529">
    <property type="entry name" value="CYCLIN_CCNJ-like_rpt2"/>
    <property type="match status" value="1"/>
</dbReference>
<dbReference type="Pfam" id="PF00134">
    <property type="entry name" value="Cyclin_N"/>
    <property type="match status" value="1"/>
</dbReference>
<evidence type="ECO:0000256" key="3">
    <source>
        <dbReference type="ARBA" id="ARBA00023306"/>
    </source>
</evidence>
<evidence type="ECO:0000259" key="6">
    <source>
        <dbReference type="SMART" id="SM01332"/>
    </source>
</evidence>
<dbReference type="InterPro" id="IPR006671">
    <property type="entry name" value="Cyclin_N"/>
</dbReference>
<dbReference type="SMART" id="SM00385">
    <property type="entry name" value="CYCLIN"/>
    <property type="match status" value="2"/>
</dbReference>
<protein>
    <submittedName>
        <fullName evidence="7">Cyclin a</fullName>
    </submittedName>
</protein>
<dbReference type="InterPro" id="IPR046965">
    <property type="entry name" value="Cyclin_A/B-like"/>
</dbReference>
<evidence type="ECO:0000256" key="2">
    <source>
        <dbReference type="ARBA" id="ARBA00023127"/>
    </source>
</evidence>
<feature type="domain" description="Cyclin C-terminal" evidence="6">
    <location>
        <begin position="163"/>
        <end position="265"/>
    </location>
</feature>
<evidence type="ECO:0000313" key="8">
    <source>
        <dbReference type="Proteomes" id="UP001307889"/>
    </source>
</evidence>
<accession>A0ABN7BCZ4</accession>
<evidence type="ECO:0000313" key="7">
    <source>
        <dbReference type="EMBL" id="BET01553.1"/>
    </source>
</evidence>
<dbReference type="InterPro" id="IPR004367">
    <property type="entry name" value="Cyclin_C-dom"/>
</dbReference>
<proteinExistence type="inferred from homology"/>
<dbReference type="InterPro" id="IPR039361">
    <property type="entry name" value="Cyclin"/>
</dbReference>
<sequence length="267" mass="31309">MDQLYGWYVSSYARDIHEYMKNLEMTRIPVNLSDNRSIGYRPALIDWIRGVAEKQKLPTTVVHLAVYLLDVLATNHEFSKFESFQCAHACLQIAAKNKNDQCVHEPDVNNWEDEIVEIDDSDDDDHSYTDRNGNYDKSKFRKKSFAEREISILEFFNWRVNWPTAANFAEYYKIIAVAYNDEHPDMSRRELGIHVRSSIDRFLDLTLTVDLAKYRPSMTAAACLLAARSQWLIDPVWPGIFEYWTGYKRHDLLTIAEKLVKIDEQRE</sequence>
<dbReference type="Proteomes" id="UP001307889">
    <property type="component" value="Chromosome 13"/>
</dbReference>
<evidence type="ECO:0000256" key="4">
    <source>
        <dbReference type="RuleBase" id="RU000383"/>
    </source>
</evidence>
<dbReference type="InterPro" id="IPR013763">
    <property type="entry name" value="Cyclin-like_dom"/>
</dbReference>
<keyword evidence="8" id="KW-1185">Reference proteome</keyword>
<comment type="similarity">
    <text evidence="4">Belongs to the cyclin family.</text>
</comment>
<evidence type="ECO:0000259" key="5">
    <source>
        <dbReference type="SMART" id="SM00385"/>
    </source>
</evidence>
<dbReference type="Pfam" id="PF02984">
    <property type="entry name" value="Cyclin_C"/>
    <property type="match status" value="1"/>
</dbReference>
<feature type="domain" description="Cyclin-like" evidence="5">
    <location>
        <begin position="172"/>
        <end position="261"/>
    </location>
</feature>
<evidence type="ECO:0000256" key="1">
    <source>
        <dbReference type="ARBA" id="ARBA00022618"/>
    </source>
</evidence>
<dbReference type="Gene3D" id="1.10.472.10">
    <property type="entry name" value="Cyclin-like"/>
    <property type="match status" value="2"/>
</dbReference>
<name>A0ABN7BCZ4_9HEMI</name>